<evidence type="ECO:0000313" key="8">
    <source>
        <dbReference type="Proteomes" id="UP000655208"/>
    </source>
</evidence>
<dbReference type="GO" id="GO:0016787">
    <property type="term" value="F:hydrolase activity"/>
    <property type="evidence" value="ECO:0007669"/>
    <property type="project" value="UniProtKB-KW"/>
</dbReference>
<sequence length="310" mass="34570">MSRSPRAAGYPRMRLGYPAINLELAEAGIRSNRGFILRSYSEERFRETVAGNLAALGEILRWNVAHGLYAYRISSDIVPFGGHPVVTVDWRREFADELAALGAYAREHDLRLSFHPGQYTLLNSPREDTHQRSVADLEYHCAVFDAMGMDGSHKVQIHAGGVYKALSESLARFVVRYRDLPDTVRRRLVIENDDFGLGYPECMDLSARTGVPVLLDNHHLAVKEPHLDLRTSAEEAAATWGPDDGRLLMDYSSQDPDKRVGAHAPHIDDDHFRTFSAAVDGLPLDLILEIKDKEVSAVRALELLAQSGGR</sequence>
<protein>
    <submittedName>
        <fullName evidence="7">UV DNA damage endonuclease</fullName>
    </submittedName>
</protein>
<keyword evidence="4" id="KW-0228">DNA excision</keyword>
<keyword evidence="6" id="KW-0234">DNA repair</keyword>
<reference evidence="7" key="1">
    <citation type="journal article" date="2014" name="Int. J. Syst. Evol. Microbiol.">
        <title>Complete genome sequence of Corynebacterium casei LMG S-19264T (=DSM 44701T), isolated from a smear-ripened cheese.</title>
        <authorList>
            <consortium name="US DOE Joint Genome Institute (JGI-PGF)"/>
            <person name="Walter F."/>
            <person name="Albersmeier A."/>
            <person name="Kalinowski J."/>
            <person name="Ruckert C."/>
        </authorList>
    </citation>
    <scope>NUCLEOTIDE SEQUENCE</scope>
    <source>
        <strain evidence="7">CGMCC 4.7308</strain>
    </source>
</reference>
<dbReference type="GO" id="GO:0006289">
    <property type="term" value="P:nucleotide-excision repair"/>
    <property type="evidence" value="ECO:0007669"/>
    <property type="project" value="InterPro"/>
</dbReference>
<evidence type="ECO:0000256" key="5">
    <source>
        <dbReference type="ARBA" id="ARBA00022801"/>
    </source>
</evidence>
<keyword evidence="3" id="KW-0227">DNA damage</keyword>
<evidence type="ECO:0000256" key="4">
    <source>
        <dbReference type="ARBA" id="ARBA00022769"/>
    </source>
</evidence>
<keyword evidence="1" id="KW-0540">Nuclease</keyword>
<dbReference type="GO" id="GO:0004519">
    <property type="term" value="F:endonuclease activity"/>
    <property type="evidence" value="ECO:0007669"/>
    <property type="project" value="UniProtKB-KW"/>
</dbReference>
<reference evidence="7" key="2">
    <citation type="submission" date="2020-09" db="EMBL/GenBank/DDBJ databases">
        <authorList>
            <person name="Sun Q."/>
            <person name="Zhou Y."/>
        </authorList>
    </citation>
    <scope>NUCLEOTIDE SEQUENCE</scope>
    <source>
        <strain evidence="7">CGMCC 4.7308</strain>
    </source>
</reference>
<dbReference type="RefSeq" id="WP_188941627.1">
    <property type="nucleotide sequence ID" value="NZ_BMNA01000004.1"/>
</dbReference>
<dbReference type="Proteomes" id="UP000655208">
    <property type="component" value="Unassembled WGS sequence"/>
</dbReference>
<keyword evidence="5" id="KW-0378">Hydrolase</keyword>
<dbReference type="AlphaFoldDB" id="A0A917SWA8"/>
<dbReference type="Gene3D" id="3.20.20.150">
    <property type="entry name" value="Divalent-metal-dependent TIM barrel enzymes"/>
    <property type="match status" value="1"/>
</dbReference>
<dbReference type="EMBL" id="BMNA01000004">
    <property type="protein sequence ID" value="GGM01888.1"/>
    <property type="molecule type" value="Genomic_DNA"/>
</dbReference>
<dbReference type="PANTHER" id="PTHR31290">
    <property type="entry name" value="UV-DAMAGE ENDONUCLEASE"/>
    <property type="match status" value="1"/>
</dbReference>
<evidence type="ECO:0000256" key="1">
    <source>
        <dbReference type="ARBA" id="ARBA00022722"/>
    </source>
</evidence>
<dbReference type="NCBIfam" id="TIGR00629">
    <property type="entry name" value="uvde"/>
    <property type="match status" value="1"/>
</dbReference>
<accession>A0A917SWA8</accession>
<name>A0A917SWA8_9ACTN</name>
<evidence type="ECO:0000256" key="2">
    <source>
        <dbReference type="ARBA" id="ARBA00022759"/>
    </source>
</evidence>
<proteinExistence type="predicted"/>
<dbReference type="PANTHER" id="PTHR31290:SF5">
    <property type="entry name" value="UV-DAMAGE ENDONUCLEASE"/>
    <property type="match status" value="1"/>
</dbReference>
<evidence type="ECO:0000313" key="7">
    <source>
        <dbReference type="EMBL" id="GGM01888.1"/>
    </source>
</evidence>
<keyword evidence="8" id="KW-1185">Reference proteome</keyword>
<dbReference type="InterPro" id="IPR004601">
    <property type="entry name" value="UvdE"/>
</dbReference>
<dbReference type="SUPFAM" id="SSF51658">
    <property type="entry name" value="Xylose isomerase-like"/>
    <property type="match status" value="1"/>
</dbReference>
<dbReference type="InterPro" id="IPR036237">
    <property type="entry name" value="Xyl_isomerase-like_sf"/>
</dbReference>
<organism evidence="7 8">
    <name type="scientific">Nakamurella endophytica</name>
    <dbReference type="NCBI Taxonomy" id="1748367"/>
    <lineage>
        <taxon>Bacteria</taxon>
        <taxon>Bacillati</taxon>
        <taxon>Actinomycetota</taxon>
        <taxon>Actinomycetes</taxon>
        <taxon>Nakamurellales</taxon>
        <taxon>Nakamurellaceae</taxon>
        <taxon>Nakamurella</taxon>
    </lineage>
</organism>
<evidence type="ECO:0000256" key="6">
    <source>
        <dbReference type="ARBA" id="ARBA00023204"/>
    </source>
</evidence>
<dbReference type="GO" id="GO:0009411">
    <property type="term" value="P:response to UV"/>
    <property type="evidence" value="ECO:0007669"/>
    <property type="project" value="InterPro"/>
</dbReference>
<dbReference type="Pfam" id="PF03851">
    <property type="entry name" value="UvdE"/>
    <property type="match status" value="1"/>
</dbReference>
<keyword evidence="2 7" id="KW-0255">Endonuclease</keyword>
<comment type="caution">
    <text evidence="7">The sequence shown here is derived from an EMBL/GenBank/DDBJ whole genome shotgun (WGS) entry which is preliminary data.</text>
</comment>
<gene>
    <name evidence="7" type="primary">uvsE</name>
    <name evidence="7" type="ORF">GCM10011594_22480</name>
</gene>
<evidence type="ECO:0000256" key="3">
    <source>
        <dbReference type="ARBA" id="ARBA00022763"/>
    </source>
</evidence>